<dbReference type="Gene3D" id="3.40.1090.10">
    <property type="entry name" value="Cytosolic phospholipase A2 catalytic domain"/>
    <property type="match status" value="2"/>
</dbReference>
<feature type="active site" description="Nucleophile" evidence="2">
    <location>
        <position position="38"/>
    </location>
</feature>
<keyword evidence="2" id="KW-0378">Hydrolase</keyword>
<accession>A0A4V2V2X8</accession>
<dbReference type="PANTHER" id="PTHR46394">
    <property type="entry name" value="ANNEXIN"/>
    <property type="match status" value="1"/>
</dbReference>
<dbReference type="PROSITE" id="PS51635">
    <property type="entry name" value="PNPLA"/>
    <property type="match status" value="1"/>
</dbReference>
<feature type="active site" description="Proton acceptor" evidence="2">
    <location>
        <position position="185"/>
    </location>
</feature>
<dbReference type="PANTHER" id="PTHR46394:SF1">
    <property type="entry name" value="PNPLA DOMAIN-CONTAINING PROTEIN"/>
    <property type="match status" value="1"/>
</dbReference>
<dbReference type="Pfam" id="PF01734">
    <property type="entry name" value="Patatin"/>
    <property type="match status" value="1"/>
</dbReference>
<dbReference type="RefSeq" id="WP_132370391.1">
    <property type="nucleotide sequence ID" value="NZ_SMAN01000001.1"/>
</dbReference>
<dbReference type="OrthoDB" id="9770965at2"/>
<protein>
    <submittedName>
        <fullName evidence="4">NTE family protein</fullName>
    </submittedName>
</protein>
<keyword evidence="2" id="KW-0442">Lipid degradation</keyword>
<feature type="domain" description="PNPLA" evidence="3">
    <location>
        <begin position="5"/>
        <end position="198"/>
    </location>
</feature>
<dbReference type="CDD" id="cd07207">
    <property type="entry name" value="Pat_ExoU_VipD_like"/>
    <property type="match status" value="1"/>
</dbReference>
<gene>
    <name evidence="4" type="ORF">EDD68_101298</name>
</gene>
<evidence type="ECO:0000259" key="3">
    <source>
        <dbReference type="PROSITE" id="PS51635"/>
    </source>
</evidence>
<dbReference type="InterPro" id="IPR052580">
    <property type="entry name" value="Lipid_Hydrolase"/>
</dbReference>
<comment type="caution">
    <text evidence="4">The sequence shown here is derived from an EMBL/GenBank/DDBJ whole genome shotgun (WGS) entry which is preliminary data.</text>
</comment>
<name>A0A4V2V2X8_9BACI</name>
<dbReference type="InterPro" id="IPR002641">
    <property type="entry name" value="PNPLA_dom"/>
</dbReference>
<reference evidence="4 5" key="1">
    <citation type="submission" date="2019-03" db="EMBL/GenBank/DDBJ databases">
        <title>Genomic Encyclopedia of Type Strains, Phase IV (KMG-IV): sequencing the most valuable type-strain genomes for metagenomic binning, comparative biology and taxonomic classification.</title>
        <authorList>
            <person name="Goeker M."/>
        </authorList>
    </citation>
    <scope>NUCLEOTIDE SEQUENCE [LARGE SCALE GENOMIC DNA]</scope>
    <source>
        <strain evidence="4 5">DSM 25894</strain>
    </source>
</reference>
<evidence type="ECO:0000256" key="2">
    <source>
        <dbReference type="PROSITE-ProRule" id="PRU01161"/>
    </source>
</evidence>
<keyword evidence="5" id="KW-1185">Reference proteome</keyword>
<comment type="caution">
    <text evidence="2">Lacks conserved residue(s) required for the propagation of feature annotation.</text>
</comment>
<dbReference type="GO" id="GO:0016787">
    <property type="term" value="F:hydrolase activity"/>
    <property type="evidence" value="ECO:0007669"/>
    <property type="project" value="UniProtKB-UniRule"/>
</dbReference>
<sequence length="295" mass="33443">MKVDGVFSGGGVKAYAFIGALEVIEKKGITFERVAGSSAGALTASLIAAGYQSDELERLFLNMPLASFLQESSLSRMVPFFKWISLYFTLGLYKGDKMEEWISEVLARKGVRTFEDLKTGYLKIVVSDLTLGRMVVIPDDLPRFYQMDGESFPVARAVRISATIPYFFKPYILKRGSKKRNILVDGGLLSNFPIWLFLDQGKKKRPILGMKLSGSVERMPERKIDHAIDMFQALFATMKNAHDARHLSNTSTDEVLFIPVEHVDPTDFHINDQEKKQLIGIGRQRAEKFLKRWNY</sequence>
<dbReference type="AlphaFoldDB" id="A0A4V2V2X8"/>
<dbReference type="InterPro" id="IPR016035">
    <property type="entry name" value="Acyl_Trfase/lysoPLipase"/>
</dbReference>
<evidence type="ECO:0000313" key="4">
    <source>
        <dbReference type="EMBL" id="TCT26941.1"/>
    </source>
</evidence>
<keyword evidence="1 2" id="KW-0443">Lipid metabolism</keyword>
<evidence type="ECO:0000313" key="5">
    <source>
        <dbReference type="Proteomes" id="UP000294650"/>
    </source>
</evidence>
<evidence type="ECO:0000256" key="1">
    <source>
        <dbReference type="ARBA" id="ARBA00023098"/>
    </source>
</evidence>
<feature type="short sequence motif" description="GXSXG" evidence="2">
    <location>
        <begin position="36"/>
        <end position="40"/>
    </location>
</feature>
<dbReference type="Proteomes" id="UP000294650">
    <property type="component" value="Unassembled WGS sequence"/>
</dbReference>
<proteinExistence type="predicted"/>
<dbReference type="SUPFAM" id="SSF52151">
    <property type="entry name" value="FabD/lysophospholipase-like"/>
    <property type="match status" value="1"/>
</dbReference>
<dbReference type="EMBL" id="SMAN01000001">
    <property type="protein sequence ID" value="TCT26941.1"/>
    <property type="molecule type" value="Genomic_DNA"/>
</dbReference>
<organism evidence="4 5">
    <name type="scientific">Melghiribacillus thermohalophilus</name>
    <dbReference type="NCBI Taxonomy" id="1324956"/>
    <lineage>
        <taxon>Bacteria</taxon>
        <taxon>Bacillati</taxon>
        <taxon>Bacillota</taxon>
        <taxon>Bacilli</taxon>
        <taxon>Bacillales</taxon>
        <taxon>Bacillaceae</taxon>
        <taxon>Melghiribacillus</taxon>
    </lineage>
</organism>
<dbReference type="GO" id="GO:0016042">
    <property type="term" value="P:lipid catabolic process"/>
    <property type="evidence" value="ECO:0007669"/>
    <property type="project" value="UniProtKB-UniRule"/>
</dbReference>
<feature type="short sequence motif" description="DGA/G" evidence="2">
    <location>
        <begin position="185"/>
        <end position="187"/>
    </location>
</feature>